<dbReference type="EMBL" id="JH795870">
    <property type="protein sequence ID" value="EJT99358.1"/>
    <property type="molecule type" value="Genomic_DNA"/>
</dbReference>
<dbReference type="OrthoDB" id="10501904at2759"/>
<feature type="compositionally biased region" description="Polar residues" evidence="1">
    <location>
        <begin position="1"/>
        <end position="21"/>
    </location>
</feature>
<feature type="region of interest" description="Disordered" evidence="1">
    <location>
        <begin position="353"/>
        <end position="376"/>
    </location>
</feature>
<name>M5FTG2_DACPD</name>
<gene>
    <name evidence="2" type="ORF">DACRYDRAFT_110076</name>
</gene>
<evidence type="ECO:0000313" key="2">
    <source>
        <dbReference type="EMBL" id="EJT99358.1"/>
    </source>
</evidence>
<feature type="compositionally biased region" description="Polar residues" evidence="1">
    <location>
        <begin position="72"/>
        <end position="97"/>
    </location>
</feature>
<dbReference type="GeneID" id="63684054"/>
<evidence type="ECO:0000256" key="1">
    <source>
        <dbReference type="SAM" id="MobiDB-lite"/>
    </source>
</evidence>
<sequence length="505" mass="57402">MTRNSSGGPPQTPRRSGSWFTGTRPVTPGSPMRLSTPLPPTPSPSAPQSRRHAYHQACADPDYPPEFLPPRYQSQSGSTASKRSPTTEPQTPSSRPTPVSAGHQEEPYKGSRRDERTVGKEWRPTPWGPPEPYGNSYLIGSPLSGKPDPKGDQTSMMVIPHERQVQNHAWGLHNPENWYYDAPLHPDGKRHVLPHICFFDPRPENSINLVTFGMVVGFPSLYWRELPPALMKIKPPIQNRFNKPLKGQPFLTMRERSTAADRVLNEGFHFHFMSTTTTGPDSTPECCTVISRNVWECLEIMGALEQINQIFRRKLMFAARDYRTRQFGKFNNSGNQVEVNTVVTDAEFDTIGPDLPSFDPPRSRHGLSGAERRPPRFAPRLTVPDDPWYWPTLPDTIRAAIRTFELENHLPGDDANDYLLRKAVVTAYFFRNPRSWAESLSPVLKVETRHKGVFRTFDYGTILRAMYQAKFFHWADHGIVGTGEGLFFERNDDDNVPHKEEDLYS</sequence>
<protein>
    <submittedName>
        <fullName evidence="2">Uncharacterized protein</fullName>
    </submittedName>
</protein>
<evidence type="ECO:0000313" key="3">
    <source>
        <dbReference type="Proteomes" id="UP000030653"/>
    </source>
</evidence>
<dbReference type="Proteomes" id="UP000030653">
    <property type="component" value="Unassembled WGS sequence"/>
</dbReference>
<reference evidence="2 3" key="1">
    <citation type="journal article" date="2012" name="Science">
        <title>The Paleozoic origin of enzymatic lignin decomposition reconstructed from 31 fungal genomes.</title>
        <authorList>
            <person name="Floudas D."/>
            <person name="Binder M."/>
            <person name="Riley R."/>
            <person name="Barry K."/>
            <person name="Blanchette R.A."/>
            <person name="Henrissat B."/>
            <person name="Martinez A.T."/>
            <person name="Otillar R."/>
            <person name="Spatafora J.W."/>
            <person name="Yadav J.S."/>
            <person name="Aerts A."/>
            <person name="Benoit I."/>
            <person name="Boyd A."/>
            <person name="Carlson A."/>
            <person name="Copeland A."/>
            <person name="Coutinho P.M."/>
            <person name="de Vries R.P."/>
            <person name="Ferreira P."/>
            <person name="Findley K."/>
            <person name="Foster B."/>
            <person name="Gaskell J."/>
            <person name="Glotzer D."/>
            <person name="Gorecki P."/>
            <person name="Heitman J."/>
            <person name="Hesse C."/>
            <person name="Hori C."/>
            <person name="Igarashi K."/>
            <person name="Jurgens J.A."/>
            <person name="Kallen N."/>
            <person name="Kersten P."/>
            <person name="Kohler A."/>
            <person name="Kuees U."/>
            <person name="Kumar T.K.A."/>
            <person name="Kuo A."/>
            <person name="LaButti K."/>
            <person name="Larrondo L.F."/>
            <person name="Lindquist E."/>
            <person name="Ling A."/>
            <person name="Lombard V."/>
            <person name="Lucas S."/>
            <person name="Lundell T."/>
            <person name="Martin R."/>
            <person name="McLaughlin D.J."/>
            <person name="Morgenstern I."/>
            <person name="Morin E."/>
            <person name="Murat C."/>
            <person name="Nagy L.G."/>
            <person name="Nolan M."/>
            <person name="Ohm R.A."/>
            <person name="Patyshakuliyeva A."/>
            <person name="Rokas A."/>
            <person name="Ruiz-Duenas F.J."/>
            <person name="Sabat G."/>
            <person name="Salamov A."/>
            <person name="Samejima M."/>
            <person name="Schmutz J."/>
            <person name="Slot J.C."/>
            <person name="St John F."/>
            <person name="Stenlid J."/>
            <person name="Sun H."/>
            <person name="Sun S."/>
            <person name="Syed K."/>
            <person name="Tsang A."/>
            <person name="Wiebenga A."/>
            <person name="Young D."/>
            <person name="Pisabarro A."/>
            <person name="Eastwood D.C."/>
            <person name="Martin F."/>
            <person name="Cullen D."/>
            <person name="Grigoriev I.V."/>
            <person name="Hibbett D.S."/>
        </authorList>
    </citation>
    <scope>NUCLEOTIDE SEQUENCE [LARGE SCALE GENOMIC DNA]</scope>
    <source>
        <strain evidence="2 3">DJM-731 SS1</strain>
    </source>
</reference>
<dbReference type="RefSeq" id="XP_040626256.1">
    <property type="nucleotide sequence ID" value="XM_040768992.1"/>
</dbReference>
<proteinExistence type="predicted"/>
<feature type="compositionally biased region" description="Basic and acidic residues" evidence="1">
    <location>
        <begin position="103"/>
        <end position="123"/>
    </location>
</feature>
<organism evidence="2 3">
    <name type="scientific">Dacryopinax primogenitus (strain DJM 731)</name>
    <name type="common">Brown rot fungus</name>
    <dbReference type="NCBI Taxonomy" id="1858805"/>
    <lineage>
        <taxon>Eukaryota</taxon>
        <taxon>Fungi</taxon>
        <taxon>Dikarya</taxon>
        <taxon>Basidiomycota</taxon>
        <taxon>Agaricomycotina</taxon>
        <taxon>Dacrymycetes</taxon>
        <taxon>Dacrymycetales</taxon>
        <taxon>Dacrymycetaceae</taxon>
        <taxon>Dacryopinax</taxon>
    </lineage>
</organism>
<dbReference type="AlphaFoldDB" id="M5FTG2"/>
<dbReference type="HOGENOM" id="CLU_539705_0_0_1"/>
<accession>M5FTG2</accession>
<keyword evidence="3" id="KW-1185">Reference proteome</keyword>
<feature type="region of interest" description="Disordered" evidence="1">
    <location>
        <begin position="1"/>
        <end position="154"/>
    </location>
</feature>